<dbReference type="eggNOG" id="COG3182">
    <property type="taxonomic scope" value="Bacteria"/>
</dbReference>
<feature type="transmembrane region" description="Helical" evidence="1">
    <location>
        <begin position="195"/>
        <end position="223"/>
    </location>
</feature>
<evidence type="ECO:0000313" key="2">
    <source>
        <dbReference type="EMBL" id="ABD82141.1"/>
    </source>
</evidence>
<keyword evidence="3" id="KW-1185">Reference proteome</keyword>
<organism evidence="2 3">
    <name type="scientific">Saccharophagus degradans (strain 2-40 / ATCC 43961 / DSM 17024)</name>
    <dbReference type="NCBI Taxonomy" id="203122"/>
    <lineage>
        <taxon>Bacteria</taxon>
        <taxon>Pseudomonadati</taxon>
        <taxon>Pseudomonadota</taxon>
        <taxon>Gammaproteobacteria</taxon>
        <taxon>Cellvibrionales</taxon>
        <taxon>Cellvibrionaceae</taxon>
        <taxon>Saccharophagus</taxon>
    </lineage>
</organism>
<dbReference type="EMBL" id="CP000282">
    <property type="protein sequence ID" value="ABD82141.1"/>
    <property type="molecule type" value="Genomic_DNA"/>
</dbReference>
<evidence type="ECO:0000313" key="3">
    <source>
        <dbReference type="Proteomes" id="UP000001947"/>
    </source>
</evidence>
<dbReference type="PANTHER" id="PTHR34219">
    <property type="entry name" value="IRON-REGULATED INNER MEMBRANE PROTEIN-RELATED"/>
    <property type="match status" value="1"/>
</dbReference>
<feature type="transmembrane region" description="Helical" evidence="1">
    <location>
        <begin position="12"/>
        <end position="34"/>
    </location>
</feature>
<dbReference type="GeneID" id="98614529"/>
<keyword evidence="1" id="KW-0812">Transmembrane</keyword>
<protein>
    <submittedName>
        <fullName evidence="2">Uncharacterized iron-regulated membrane protein</fullName>
    </submittedName>
</protein>
<dbReference type="AlphaFoldDB" id="Q21GN8"/>
<dbReference type="HOGENOM" id="CLU_031962_4_2_6"/>
<accession>Q21GN8</accession>
<feature type="transmembrane region" description="Helical" evidence="1">
    <location>
        <begin position="338"/>
        <end position="363"/>
    </location>
</feature>
<name>Q21GN8_SACD2</name>
<reference evidence="2 3" key="1">
    <citation type="journal article" date="2008" name="PLoS Genet.">
        <title>Complete genome sequence of the complex carbohydrate-degrading marine bacterium, Saccharophagus degradans strain 2-40 T.</title>
        <authorList>
            <person name="Weiner R.M."/>
            <person name="Taylor L.E.II."/>
            <person name="Henrissat B."/>
            <person name="Hauser L."/>
            <person name="Land M."/>
            <person name="Coutinho P.M."/>
            <person name="Rancurel C."/>
            <person name="Saunders E.H."/>
            <person name="Longmire A.G."/>
            <person name="Zhang H."/>
            <person name="Bayer E.A."/>
            <person name="Gilbert H.J."/>
            <person name="Larimer F."/>
            <person name="Zhulin I.B."/>
            <person name="Ekborg N.A."/>
            <person name="Lamed R."/>
            <person name="Richardson P.M."/>
            <person name="Borovok I."/>
            <person name="Hutcheson S."/>
        </authorList>
    </citation>
    <scope>NUCLEOTIDE SEQUENCE [LARGE SCALE GENOMIC DNA]</scope>
    <source>
        <strain evidence="3">2-40 / ATCC 43961 / DSM 17024</strain>
    </source>
</reference>
<keyword evidence="1" id="KW-1133">Transmembrane helix</keyword>
<feature type="transmembrane region" description="Helical" evidence="1">
    <location>
        <begin position="154"/>
        <end position="174"/>
    </location>
</feature>
<dbReference type="Proteomes" id="UP000001947">
    <property type="component" value="Chromosome"/>
</dbReference>
<dbReference type="InterPro" id="IPR005625">
    <property type="entry name" value="PepSY-ass_TM"/>
</dbReference>
<dbReference type="STRING" id="203122.Sde_2884"/>
<dbReference type="KEGG" id="sde:Sde_2884"/>
<dbReference type="OrthoDB" id="9776609at2"/>
<proteinExistence type="predicted"/>
<dbReference type="RefSeq" id="WP_011469357.1">
    <property type="nucleotide sequence ID" value="NC_007912.1"/>
</dbReference>
<dbReference type="Pfam" id="PF03929">
    <property type="entry name" value="PepSY_TM"/>
    <property type="match status" value="1"/>
</dbReference>
<sequence>MFYLWLRRVHLALTLVAGIFILSMCVSGLLLVYATDIQKIMWPNAWTVDTPVDVSEVETPVLAHEIESGSYSIDAVVERAQAQAQSRITLLNLQVEPDDIWQVGLANGKYANVNPYTGDVLKQYYYDDTFYGFLLSWHRRLLQSGHSATVSQNVLSTAATILCINLLVGLALWAKPKRRLKRMLYRPTNNAKSKIGQIHALLGVYTFIPLFLISLSGIAFFWVAPTKALVQAFTFGSVTLPQHPQAETVGVPNLAQILASSNSVFANGEPRRIYFAKKAGDPIKVRVQLPTENHPYSWVWLEPEDSRVIDSFNAEAQNLATKTWNFRYKFHVGQWWNGVIQCLWLLLMFVPIFWVVSGVWLALKRRRKPAR</sequence>
<keyword evidence="1" id="KW-0472">Membrane</keyword>
<gene>
    <name evidence="2" type="ordered locus">Sde_2884</name>
</gene>
<evidence type="ECO:0000256" key="1">
    <source>
        <dbReference type="SAM" id="Phobius"/>
    </source>
</evidence>